<dbReference type="Gene3D" id="3.30.559.10">
    <property type="entry name" value="Chloramphenicol acetyltransferase-like domain"/>
    <property type="match status" value="2"/>
</dbReference>
<dbReference type="InterPro" id="IPR006162">
    <property type="entry name" value="Ppantetheine_attach_site"/>
</dbReference>
<dbReference type="InterPro" id="IPR025110">
    <property type="entry name" value="AMP-bd_C"/>
</dbReference>
<dbReference type="InterPro" id="IPR036736">
    <property type="entry name" value="ACP-like_sf"/>
</dbReference>
<dbReference type="Gene3D" id="3.40.50.12780">
    <property type="entry name" value="N-terminal domain of ligase-like"/>
    <property type="match status" value="1"/>
</dbReference>
<dbReference type="FunFam" id="3.40.50.12780:FF:000012">
    <property type="entry name" value="Non-ribosomal peptide synthetase"/>
    <property type="match status" value="2"/>
</dbReference>
<keyword evidence="4" id="KW-0597">Phosphoprotein</keyword>
<dbReference type="InterPro" id="IPR042099">
    <property type="entry name" value="ANL_N_sf"/>
</dbReference>
<name>A0A7W7R8G5_KITKI</name>
<dbReference type="Gene3D" id="3.30.559.30">
    <property type="entry name" value="Nonribosomal peptide synthetase, condensation domain"/>
    <property type="match status" value="2"/>
</dbReference>
<dbReference type="Gene3D" id="3.40.50.1820">
    <property type="entry name" value="alpha/beta hydrolase"/>
    <property type="match status" value="1"/>
</dbReference>
<dbReference type="Pfam" id="PF13193">
    <property type="entry name" value="AMP-binding_C"/>
    <property type="match status" value="2"/>
</dbReference>
<dbReference type="InterPro" id="IPR010071">
    <property type="entry name" value="AA_adenyl_dom"/>
</dbReference>
<comment type="similarity">
    <text evidence="2">Belongs to the ATP-dependent AMP-binding enzyme family.</text>
</comment>
<dbReference type="FunFam" id="3.30.300.30:FF:000010">
    <property type="entry name" value="Enterobactin synthetase component F"/>
    <property type="match status" value="2"/>
</dbReference>
<dbReference type="Proteomes" id="UP000540506">
    <property type="component" value="Unassembled WGS sequence"/>
</dbReference>
<dbReference type="SUPFAM" id="SSF56801">
    <property type="entry name" value="Acetyl-CoA synthetase-like"/>
    <property type="match status" value="2"/>
</dbReference>
<dbReference type="InterPro" id="IPR045851">
    <property type="entry name" value="AMP-bd_C_sf"/>
</dbReference>
<dbReference type="InterPro" id="IPR001031">
    <property type="entry name" value="Thioesterase"/>
</dbReference>
<feature type="domain" description="Carrier" evidence="6">
    <location>
        <begin position="2123"/>
        <end position="2198"/>
    </location>
</feature>
<comment type="cofactor">
    <cofactor evidence="1">
        <name>pantetheine 4'-phosphate</name>
        <dbReference type="ChEBI" id="CHEBI:47942"/>
    </cofactor>
</comment>
<sequence>MSTSSTSRAELLQRRLRGLTKARQDGITPVARAGALPLSFAQRQLWMLDQMQPDSTEYLMAVRLRLRGALDAAALRRALDELVARHEVLRTRYATLDGEPVQVIDEPGPMALRSVELRAGDAEGHLAELVTEAGALRFDLATEQPVRALLARLTDDEHVLLLTVHHIASDGWSENVLIGELDALYAAFAAGLPTPLPPLAVQYADYASWQREQLAGPGLSRQLDYWRETLAELTPLELPTDRPRAPLRSGEGATVSFTVPAPLADALVRLGRQHRATPFMVFLAAYQLLLGRYGRQHDVVVGSPVAGRDEAQTHQLIGLFTNMVVLRTDLSGGPSFVELLARVRESALGAYEHQRAPFERLVNELAPQRDPSRNPLFQVVFQLESAELEEPGGRDRPGGHDRPGSPGGPSGPGSPGSPGSPGLILAAERESVGWQVAKFDLGLALALRPDGSMVAQLEYATALFDETTAQRMVGHYLRLLASIAADPQARVSGLDLLTGEERTQLTSWSGLGHRYPIEQSLPAAFQAQVQRAPDAIAVSYEGASLSYAELDARANRLAHRLRALGVRPDSLVGVSLERGLELVVALLGVLKAGAGYLPLDPGQPAERLAYIVQDAAVTVVISEQAGGDQPARGGITTVAPTDEPGRWPDTAPSVPVDPSGVAYVIYTSGSTGKPKGVPVTHANVLRLLRSCEADFGFGPGDVWTMFHSYAFDFSVWELWGALLYGGRCVVVPFATSRSPRDFLSLLLAERVTVLNQTPSAFRGLIEAVNEAVNEAATEAVTETAAEATAEAGPAPLQLALRTVVFGGEALDVAELQPWFDRFGDASPTLVNMYGITETTVHVTYRRIHAGEATGARRSPIGRPLGDLRVYLLDEELNPVPIGVSGQLFVSGPGLARGYLGRPALTAERFGPDPYATTPGARMYRTGDLARFGPDGELEFLGRADDQVKIRGFRIEPGEIEAAITGLPEVDKSVVLAHRRPGERESRLVAYLTPRAGQSIDLAQLRERLGRLLPAYMVPAFFVPLDALPVTANGKVDRKALPEPPAQQRASHTERVAPRTPVERALAECWAEALGVPEVGVHDNFFTLGGDSIRAIRVVGALRPRGIELTVQNLLVHQSIEALARFLGNGDAVPGAAPASAEEQRIAPFALLSPSDRAKLPQGLADAYPMTMVQAAMVYQMLADRDESPYHNITLFPIADDAPFSLPALRSAAALLARRHEILRTGFDLTNYQEPLQLVHAEGEVEIEVGYDDLRPLSAEQAQQALQRFTAETRRTPFEVGRAPLLRFHAHQRGEDQWTFSFIECHAILDGWSHHSLITELMAAYRAIRDGREVAAPIEHSVRFADAVALEKRSLASPVDHEFWRAELDRFDRVELPTAWAAAPEADERPYQLTVPFRDLEPGLRKLAAAAGVPLKSVLFAAHLKVLSVLSGSERFHSGLVCNGRLETQGGEAVRGMHLNTLPLGVALTGSTWTELVAQVFAAEVAAWPHRRFPLPQLQREWGGGTPLIEVAFTYLDFHVLDRSRIESAEIVDVSPNEFALDVWTFPGVLLFTGRPERISRAGGQRLAGMYRRVLAAMAADPVGDARGTVLDERESEQLLAFAAGPEAEYPQVCLHQLFERQVDWTPQAVALRCADGTSLDYADLNARANRLARHLRSLGVGQESRVGVLLRRGPELVTALLGVLKAGAAYLPLDPSHPAPRLAALLTEASAEAVLTQSELAHLLTDHQCRTVLVDQDRRIAEQPAQNLGRTSTPDSLAYVIYTSGSTGTPKGVMVEHRNLVNYLSCAAASYAPRGGAGSPLYSSVAFDLPVTSLFPALLSGQPVTLTEDDGTPGIDALVATLERGGFGLLKLTPSHLALLNQSLSPEALPTAVSRLIVGGEELTREMLTGWARHAPDTMVHNEYGPTEATVGCAALALPVGDLEPGAMAIGRPFANTVLRVLDRNLELVPIGLVGELFIGGAQLARGYIERPELTAERFIPDPYATLPGQRLYRTGDLVRQRADGVLEYLGRADDQVKIRGYRVELGEVEAVLRRHPAVREVAVRVRTAASGDRDLVAYLVPVEGEAIEAGAVRGWLSESLPAYLVPSAYLTLGALPRTASGKVDQRALPEPSRQESRAAFVAPRTATESMLAGALAQALGVAEVGVEDEFTDLGVHSLAAMQAIVNLREAHGIAVPFRDFYQHRTVAELARAVDPGTVGGLLPTVAADPARSPVWDSAEAVLWFRRTGSKPPLFCVYPGGGQWYVQLAECLDDEQPVAALEWPGLHREVPSPQSIGSVAELFLAQVRRIQPTGPYHLLGWCGAGPVTSEMAHRLLRDGERVTFALLDPSLDSHTRSNLWEETAMFRRGETLLEELDEAHGEAEIAVLQGEFLKVLDYIIDDGVKLAPLPGDTFWPGRLRVWRELTQAMLGYRQRPYPGRLHLLIGDELAGGKHEVSTGQTFAAYLERWGELAPGGLEIHRVGGDHLGVLRPPHVAELAKLLTRLMEADR</sequence>
<dbReference type="PROSITE" id="PS00012">
    <property type="entry name" value="PHOSPHOPANTETHEINE"/>
    <property type="match status" value="2"/>
</dbReference>
<feature type="compositionally biased region" description="Basic and acidic residues" evidence="5">
    <location>
        <begin position="391"/>
        <end position="403"/>
    </location>
</feature>
<dbReference type="InterPro" id="IPR000873">
    <property type="entry name" value="AMP-dep_synth/lig_dom"/>
</dbReference>
<dbReference type="SUPFAM" id="SSF53474">
    <property type="entry name" value="alpha/beta-Hydrolases"/>
    <property type="match status" value="1"/>
</dbReference>
<protein>
    <submittedName>
        <fullName evidence="7">Amino acid adenylation domain-containing protein</fullName>
    </submittedName>
</protein>
<dbReference type="GO" id="GO:0043041">
    <property type="term" value="P:amino acid activation for nonribosomal peptide biosynthetic process"/>
    <property type="evidence" value="ECO:0007669"/>
    <property type="project" value="TreeGrafter"/>
</dbReference>
<feature type="domain" description="Carrier" evidence="6">
    <location>
        <begin position="1056"/>
        <end position="1130"/>
    </location>
</feature>
<accession>A0A7W7R8G5</accession>
<dbReference type="RefSeq" id="WP_184941368.1">
    <property type="nucleotide sequence ID" value="NZ_JACHJV010000001.1"/>
</dbReference>
<dbReference type="InterPro" id="IPR020845">
    <property type="entry name" value="AMP-binding_CS"/>
</dbReference>
<dbReference type="PANTHER" id="PTHR45527">
    <property type="entry name" value="NONRIBOSOMAL PEPTIDE SYNTHETASE"/>
    <property type="match status" value="1"/>
</dbReference>
<dbReference type="SMART" id="SM00823">
    <property type="entry name" value="PKS_PP"/>
    <property type="match status" value="2"/>
</dbReference>
<dbReference type="InterPro" id="IPR023213">
    <property type="entry name" value="CAT-like_dom_sf"/>
</dbReference>
<evidence type="ECO:0000256" key="1">
    <source>
        <dbReference type="ARBA" id="ARBA00001957"/>
    </source>
</evidence>
<dbReference type="Pfam" id="PF00550">
    <property type="entry name" value="PP-binding"/>
    <property type="match status" value="2"/>
</dbReference>
<dbReference type="Pfam" id="PF00668">
    <property type="entry name" value="Condensation"/>
    <property type="match status" value="2"/>
</dbReference>
<evidence type="ECO:0000256" key="2">
    <source>
        <dbReference type="ARBA" id="ARBA00006432"/>
    </source>
</evidence>
<dbReference type="InterPro" id="IPR029058">
    <property type="entry name" value="AB_hydrolase_fold"/>
</dbReference>
<dbReference type="GO" id="GO:0031177">
    <property type="term" value="F:phosphopantetheine binding"/>
    <property type="evidence" value="ECO:0007669"/>
    <property type="project" value="InterPro"/>
</dbReference>
<dbReference type="GO" id="GO:0003824">
    <property type="term" value="F:catalytic activity"/>
    <property type="evidence" value="ECO:0007669"/>
    <property type="project" value="InterPro"/>
</dbReference>
<dbReference type="CDD" id="cd17643">
    <property type="entry name" value="A_NRPS_Cytc1-like"/>
    <property type="match status" value="1"/>
</dbReference>
<dbReference type="Gene3D" id="2.30.38.10">
    <property type="entry name" value="Luciferase, Domain 3"/>
    <property type="match status" value="1"/>
</dbReference>
<dbReference type="EMBL" id="JACHJV010000001">
    <property type="protein sequence ID" value="MBB4927264.1"/>
    <property type="molecule type" value="Genomic_DNA"/>
</dbReference>
<evidence type="ECO:0000256" key="4">
    <source>
        <dbReference type="ARBA" id="ARBA00022553"/>
    </source>
</evidence>
<dbReference type="FunFam" id="1.10.1200.10:FF:000005">
    <property type="entry name" value="Nonribosomal peptide synthetase 1"/>
    <property type="match status" value="1"/>
</dbReference>
<dbReference type="Pfam" id="PF00501">
    <property type="entry name" value="AMP-binding"/>
    <property type="match status" value="2"/>
</dbReference>
<evidence type="ECO:0000256" key="5">
    <source>
        <dbReference type="SAM" id="MobiDB-lite"/>
    </source>
</evidence>
<dbReference type="SUPFAM" id="SSF52777">
    <property type="entry name" value="CoA-dependent acyltransferases"/>
    <property type="match status" value="4"/>
</dbReference>
<dbReference type="Gene3D" id="3.40.50.980">
    <property type="match status" value="2"/>
</dbReference>
<keyword evidence="8" id="KW-1185">Reference proteome</keyword>
<feature type="compositionally biased region" description="Gly residues" evidence="5">
    <location>
        <begin position="405"/>
        <end position="416"/>
    </location>
</feature>
<dbReference type="GO" id="GO:0005829">
    <property type="term" value="C:cytosol"/>
    <property type="evidence" value="ECO:0007669"/>
    <property type="project" value="TreeGrafter"/>
</dbReference>
<dbReference type="NCBIfam" id="TIGR01733">
    <property type="entry name" value="AA-adenyl-dom"/>
    <property type="match status" value="2"/>
</dbReference>
<dbReference type="Gene3D" id="1.10.1200.10">
    <property type="entry name" value="ACP-like"/>
    <property type="match status" value="2"/>
</dbReference>
<dbReference type="InterPro" id="IPR020806">
    <property type="entry name" value="PKS_PP-bd"/>
</dbReference>
<evidence type="ECO:0000313" key="8">
    <source>
        <dbReference type="Proteomes" id="UP000540506"/>
    </source>
</evidence>
<dbReference type="CDD" id="cd05930">
    <property type="entry name" value="A_NRPS"/>
    <property type="match status" value="1"/>
</dbReference>
<dbReference type="Pfam" id="PF00975">
    <property type="entry name" value="Thioesterase"/>
    <property type="match status" value="1"/>
</dbReference>
<feature type="region of interest" description="Disordered" evidence="5">
    <location>
        <begin position="388"/>
        <end position="423"/>
    </location>
</feature>
<dbReference type="GO" id="GO:0017000">
    <property type="term" value="P:antibiotic biosynthetic process"/>
    <property type="evidence" value="ECO:0007669"/>
    <property type="project" value="UniProtKB-ARBA"/>
</dbReference>
<dbReference type="Gene3D" id="3.30.300.30">
    <property type="match status" value="2"/>
</dbReference>
<dbReference type="CDD" id="cd19531">
    <property type="entry name" value="LCL_NRPS-like"/>
    <property type="match status" value="1"/>
</dbReference>
<dbReference type="GO" id="GO:0044550">
    <property type="term" value="P:secondary metabolite biosynthetic process"/>
    <property type="evidence" value="ECO:0007669"/>
    <property type="project" value="UniProtKB-ARBA"/>
</dbReference>
<organism evidence="7 8">
    <name type="scientific">Kitasatospora kifunensis</name>
    <name type="common">Streptomyces kifunensis</name>
    <dbReference type="NCBI Taxonomy" id="58351"/>
    <lineage>
        <taxon>Bacteria</taxon>
        <taxon>Bacillati</taxon>
        <taxon>Actinomycetota</taxon>
        <taxon>Actinomycetes</taxon>
        <taxon>Kitasatosporales</taxon>
        <taxon>Streptomycetaceae</taxon>
        <taxon>Kitasatospora</taxon>
    </lineage>
</organism>
<evidence type="ECO:0000259" key="6">
    <source>
        <dbReference type="PROSITE" id="PS50075"/>
    </source>
</evidence>
<dbReference type="InterPro" id="IPR009081">
    <property type="entry name" value="PP-bd_ACP"/>
</dbReference>
<dbReference type="SUPFAM" id="SSF47336">
    <property type="entry name" value="ACP-like"/>
    <property type="match status" value="2"/>
</dbReference>
<reference evidence="7 8" key="1">
    <citation type="submission" date="2020-08" db="EMBL/GenBank/DDBJ databases">
        <title>Sequencing the genomes of 1000 actinobacteria strains.</title>
        <authorList>
            <person name="Klenk H.-P."/>
        </authorList>
    </citation>
    <scope>NUCLEOTIDE SEQUENCE [LARGE SCALE GENOMIC DNA]</scope>
    <source>
        <strain evidence="7 8">DSM 41654</strain>
    </source>
</reference>
<dbReference type="FunFam" id="2.30.38.10:FF:000001">
    <property type="entry name" value="Non-ribosomal peptide synthetase PvdI"/>
    <property type="match status" value="2"/>
</dbReference>
<evidence type="ECO:0000256" key="3">
    <source>
        <dbReference type="ARBA" id="ARBA00022450"/>
    </source>
</evidence>
<keyword evidence="3" id="KW-0596">Phosphopantetheine</keyword>
<dbReference type="PROSITE" id="PS50075">
    <property type="entry name" value="CARRIER"/>
    <property type="match status" value="2"/>
</dbReference>
<gene>
    <name evidence="7" type="ORF">FHR34_006257</name>
</gene>
<proteinExistence type="inferred from homology"/>
<dbReference type="FunFam" id="3.40.50.980:FF:000001">
    <property type="entry name" value="Non-ribosomal peptide synthetase"/>
    <property type="match status" value="2"/>
</dbReference>
<dbReference type="InterPro" id="IPR001242">
    <property type="entry name" value="Condensation_dom"/>
</dbReference>
<comment type="caution">
    <text evidence="7">The sequence shown here is derived from an EMBL/GenBank/DDBJ whole genome shotgun (WGS) entry which is preliminary data.</text>
</comment>
<dbReference type="GO" id="GO:0008610">
    <property type="term" value="P:lipid biosynthetic process"/>
    <property type="evidence" value="ECO:0007669"/>
    <property type="project" value="UniProtKB-ARBA"/>
</dbReference>
<dbReference type="NCBIfam" id="NF003417">
    <property type="entry name" value="PRK04813.1"/>
    <property type="match status" value="3"/>
</dbReference>
<feature type="region of interest" description="Disordered" evidence="5">
    <location>
        <begin position="1036"/>
        <end position="1057"/>
    </location>
</feature>
<dbReference type="PANTHER" id="PTHR45527:SF14">
    <property type="entry name" value="PLIPASTATIN SYNTHASE SUBUNIT B"/>
    <property type="match status" value="1"/>
</dbReference>
<dbReference type="SMART" id="SM01294">
    <property type="entry name" value="PKS_PP_betabranch"/>
    <property type="match status" value="1"/>
</dbReference>
<dbReference type="PROSITE" id="PS00455">
    <property type="entry name" value="AMP_BINDING"/>
    <property type="match status" value="2"/>
</dbReference>
<evidence type="ECO:0000313" key="7">
    <source>
        <dbReference type="EMBL" id="MBB4927264.1"/>
    </source>
</evidence>